<evidence type="ECO:0000256" key="5">
    <source>
        <dbReference type="ARBA" id="ARBA00022771"/>
    </source>
</evidence>
<dbReference type="GO" id="GO:0005634">
    <property type="term" value="C:nucleus"/>
    <property type="evidence" value="ECO:0007669"/>
    <property type="project" value="UniProtKB-SubCell"/>
</dbReference>
<dbReference type="InterPro" id="IPR050331">
    <property type="entry name" value="Zinc_finger"/>
</dbReference>
<gene>
    <name evidence="14" type="ORF">ONB1V03_LOCUS6848</name>
</gene>
<dbReference type="PANTHER" id="PTHR16515">
    <property type="entry name" value="PR DOMAIN ZINC FINGER PROTEIN"/>
    <property type="match status" value="1"/>
</dbReference>
<keyword evidence="6" id="KW-0862">Zinc</keyword>
<keyword evidence="5 11" id="KW-0863">Zinc-finger</keyword>
<evidence type="ECO:0000256" key="4">
    <source>
        <dbReference type="ARBA" id="ARBA00022737"/>
    </source>
</evidence>
<dbReference type="SMART" id="SM00355">
    <property type="entry name" value="ZnF_C2H2"/>
    <property type="match status" value="3"/>
</dbReference>
<dbReference type="GO" id="GO:0010468">
    <property type="term" value="P:regulation of gene expression"/>
    <property type="evidence" value="ECO:0007669"/>
    <property type="project" value="TreeGrafter"/>
</dbReference>
<comment type="subcellular location">
    <subcellularLocation>
        <location evidence="1">Nucleus</location>
    </subcellularLocation>
</comment>
<dbReference type="EMBL" id="CAJPVJ010003240">
    <property type="protein sequence ID" value="CAG2167341.1"/>
    <property type="molecule type" value="Genomic_DNA"/>
</dbReference>
<sequence length="1054" mass="113339">MNDMMESSAAIVPQMTAPSVSAHSAQSSEGCVASETTTSVNTSASAVDPYNGLDCQTNDSLMISFNPNNNQLLNTLIAGNSYKTDESLADRQSTQLTFSDLTPPVPNISTLESNQMSQLMPPTDPSQPTFDGVSGAVPDTQMTSIASESPQIEIPNNEPIIPSMAPKNSSIMESMESMESVDDNQYSNMFQPVMNGPSGSAPQTPAPSPIAVMESNVNAANNAMNSQMTVLSSFVNTTVATDMYNNQMVPMDPMNQMVPVLNNNDNNNVSQVNVSSEGTLPVLSLDPALQEQLLDAIPPPSVNFPPGPVPTDEQGIPTALPGEFPMSLLPVEEEKVGGIESASVPLDKIEATINMNSKSIPTLTNAVSLSQSEVHLIKSLPQPIPAQTLTTLSDTSNACLDAQQFNLNYDHQLTDTSTQSVYSTATDVQQSQALTSTQSQPTVETSTAQQQQHLHHHQQQQLQQQQSIPQSLPLQPLQPQQQSQQVLTTDPSIQQPIVSASLGNVPEGQLPPAPAPPSATSITVFESTPNELMPDIVNQSHLSSGLPPPPPLQPVQNVSQSTLQSMPEMNTLTNLVPVVETSDPLIHQTCRQPLSVVIKSEPQSYNETIVNNGTDLLIGMTKVNDDNNNPILNNREKNPITTRAPTLVNSQVRGFPLCVISTAPTHLMSKNNTTIVAPKYELTLPPKKAKYATQGLVSVTQQSIPSLSSKMLPSTQASAVPSTGMIYDLPLHQTHHSSHSSTTFRVQPELTQPSKAQHNMTPPFTTMAPILFSGLMPSVSVAIDGPLSLVKEEKMRQLITTTAITNHPDYPAISGLLSFINPYHKTTATSVTTGVETPLSLSVRNSLTQPPVTANPLTQSHSSVTHSSHVPSLTRPPLHHNQSITSATTLVPTPPTAVPVSVVTSVVDQNRGLSHQRIKGIGQNSTKHRLNVDHNTSGSTGVKLQLAPLLSGDPAKPFQCALCGKHLASKNVYQLHLRSHSGEKPFTCNLCGHSFSQKTSLTRHMRSHTGERPFPCQVCGKRFADKERIKIHMRTHTGEKPFACDICGKQFSQV</sequence>
<dbReference type="PROSITE" id="PS00028">
    <property type="entry name" value="ZINC_FINGER_C2H2_1"/>
    <property type="match status" value="3"/>
</dbReference>
<evidence type="ECO:0000256" key="7">
    <source>
        <dbReference type="ARBA" id="ARBA00023015"/>
    </source>
</evidence>
<dbReference type="AlphaFoldDB" id="A0A7R9QJY5"/>
<organism evidence="14">
    <name type="scientific">Oppiella nova</name>
    <dbReference type="NCBI Taxonomy" id="334625"/>
    <lineage>
        <taxon>Eukaryota</taxon>
        <taxon>Metazoa</taxon>
        <taxon>Ecdysozoa</taxon>
        <taxon>Arthropoda</taxon>
        <taxon>Chelicerata</taxon>
        <taxon>Arachnida</taxon>
        <taxon>Acari</taxon>
        <taxon>Acariformes</taxon>
        <taxon>Sarcoptiformes</taxon>
        <taxon>Oribatida</taxon>
        <taxon>Brachypylina</taxon>
        <taxon>Oppioidea</taxon>
        <taxon>Oppiidae</taxon>
        <taxon>Oppiella</taxon>
    </lineage>
</organism>
<feature type="compositionally biased region" description="Polar residues" evidence="12">
    <location>
        <begin position="846"/>
        <end position="859"/>
    </location>
</feature>
<evidence type="ECO:0000259" key="13">
    <source>
        <dbReference type="PROSITE" id="PS50157"/>
    </source>
</evidence>
<evidence type="ECO:0000256" key="12">
    <source>
        <dbReference type="SAM" id="MobiDB-lite"/>
    </source>
</evidence>
<dbReference type="PANTHER" id="PTHR16515:SF66">
    <property type="entry name" value="C2H2-TYPE DOMAIN-CONTAINING PROTEIN"/>
    <property type="match status" value="1"/>
</dbReference>
<evidence type="ECO:0000313" key="15">
    <source>
        <dbReference type="Proteomes" id="UP000728032"/>
    </source>
</evidence>
<reference evidence="14" key="1">
    <citation type="submission" date="2020-11" db="EMBL/GenBank/DDBJ databases">
        <authorList>
            <person name="Tran Van P."/>
        </authorList>
    </citation>
    <scope>NUCLEOTIDE SEQUENCE</scope>
</reference>
<evidence type="ECO:0000256" key="9">
    <source>
        <dbReference type="ARBA" id="ARBA00023163"/>
    </source>
</evidence>
<dbReference type="SUPFAM" id="SSF57667">
    <property type="entry name" value="beta-beta-alpha zinc fingers"/>
    <property type="match status" value="2"/>
</dbReference>
<evidence type="ECO:0000256" key="8">
    <source>
        <dbReference type="ARBA" id="ARBA00023125"/>
    </source>
</evidence>
<feature type="compositionally biased region" description="Low complexity" evidence="12">
    <location>
        <begin position="860"/>
        <end position="872"/>
    </location>
</feature>
<feature type="domain" description="C2H2-type" evidence="13">
    <location>
        <begin position="958"/>
        <end position="985"/>
    </location>
</feature>
<keyword evidence="8" id="KW-0238">DNA-binding</keyword>
<dbReference type="PROSITE" id="PS50157">
    <property type="entry name" value="ZINC_FINGER_C2H2_2"/>
    <property type="match status" value="3"/>
</dbReference>
<accession>A0A7R9QJY5</accession>
<dbReference type="FunFam" id="3.30.160.60:FF:001049">
    <property type="entry name" value="zinc finger protein 319"/>
    <property type="match status" value="1"/>
</dbReference>
<feature type="domain" description="C2H2-type" evidence="13">
    <location>
        <begin position="1014"/>
        <end position="1041"/>
    </location>
</feature>
<dbReference type="FunFam" id="3.30.160.60:FF:000508">
    <property type="entry name" value="Myeloid zinc finger 1"/>
    <property type="match status" value="1"/>
</dbReference>
<keyword evidence="10" id="KW-0539">Nucleus</keyword>
<evidence type="ECO:0000313" key="14">
    <source>
        <dbReference type="EMBL" id="CAD7648614.1"/>
    </source>
</evidence>
<feature type="region of interest" description="Disordered" evidence="12">
    <location>
        <begin position="432"/>
        <end position="468"/>
    </location>
</feature>
<feature type="compositionally biased region" description="Low complexity" evidence="12">
    <location>
        <begin position="432"/>
        <end position="442"/>
    </location>
</feature>
<dbReference type="Pfam" id="PF00096">
    <property type="entry name" value="zf-C2H2"/>
    <property type="match status" value="2"/>
</dbReference>
<evidence type="ECO:0000256" key="6">
    <source>
        <dbReference type="ARBA" id="ARBA00022833"/>
    </source>
</evidence>
<evidence type="ECO:0000256" key="2">
    <source>
        <dbReference type="ARBA" id="ARBA00006991"/>
    </source>
</evidence>
<dbReference type="InterPro" id="IPR013087">
    <property type="entry name" value="Znf_C2H2_type"/>
</dbReference>
<feature type="domain" description="C2H2-type" evidence="13">
    <location>
        <begin position="986"/>
        <end position="1013"/>
    </location>
</feature>
<keyword evidence="15" id="KW-1185">Reference proteome</keyword>
<dbReference type="EMBL" id="OC918065">
    <property type="protein sequence ID" value="CAD7648614.1"/>
    <property type="molecule type" value="Genomic_DNA"/>
</dbReference>
<feature type="region of interest" description="Disordered" evidence="12">
    <location>
        <begin position="846"/>
        <end position="880"/>
    </location>
</feature>
<keyword evidence="7" id="KW-0805">Transcription regulation</keyword>
<dbReference type="Gene3D" id="3.30.160.60">
    <property type="entry name" value="Classic Zinc Finger"/>
    <property type="match status" value="4"/>
</dbReference>
<protein>
    <recommendedName>
        <fullName evidence="13">C2H2-type domain-containing protein</fullName>
    </recommendedName>
</protein>
<dbReference type="FunFam" id="3.30.160.60:FF:001290">
    <property type="entry name" value="Zinc finger 45-like"/>
    <property type="match status" value="1"/>
</dbReference>
<dbReference type="GO" id="GO:0008270">
    <property type="term" value="F:zinc ion binding"/>
    <property type="evidence" value="ECO:0007669"/>
    <property type="project" value="UniProtKB-KW"/>
</dbReference>
<keyword evidence="9" id="KW-0804">Transcription</keyword>
<evidence type="ECO:0000256" key="10">
    <source>
        <dbReference type="ARBA" id="ARBA00023242"/>
    </source>
</evidence>
<dbReference type="GO" id="GO:0003677">
    <property type="term" value="F:DNA binding"/>
    <property type="evidence" value="ECO:0007669"/>
    <property type="project" value="UniProtKB-KW"/>
</dbReference>
<proteinExistence type="inferred from homology"/>
<dbReference type="OrthoDB" id="6436585at2759"/>
<evidence type="ECO:0000256" key="11">
    <source>
        <dbReference type="PROSITE-ProRule" id="PRU00042"/>
    </source>
</evidence>
<evidence type="ECO:0000256" key="1">
    <source>
        <dbReference type="ARBA" id="ARBA00004123"/>
    </source>
</evidence>
<keyword evidence="4" id="KW-0677">Repeat</keyword>
<keyword evidence="3" id="KW-0479">Metal-binding</keyword>
<dbReference type="Proteomes" id="UP000728032">
    <property type="component" value="Unassembled WGS sequence"/>
</dbReference>
<evidence type="ECO:0000256" key="3">
    <source>
        <dbReference type="ARBA" id="ARBA00022723"/>
    </source>
</evidence>
<dbReference type="GO" id="GO:0042802">
    <property type="term" value="F:identical protein binding"/>
    <property type="evidence" value="ECO:0007669"/>
    <property type="project" value="UniProtKB-ARBA"/>
</dbReference>
<feature type="compositionally biased region" description="Low complexity" evidence="12">
    <location>
        <begin position="459"/>
        <end position="468"/>
    </location>
</feature>
<dbReference type="InterPro" id="IPR036236">
    <property type="entry name" value="Znf_C2H2_sf"/>
</dbReference>
<comment type="similarity">
    <text evidence="2">Belongs to the krueppel C2H2-type zinc-finger protein family.</text>
</comment>
<name>A0A7R9QJY5_9ACAR</name>